<accession>A0A6S7A1U4</accession>
<reference evidence="2 3" key="1">
    <citation type="submission" date="2020-04" db="EMBL/GenBank/DDBJ databases">
        <authorList>
            <person name="De Canck E."/>
        </authorList>
    </citation>
    <scope>NUCLEOTIDE SEQUENCE [LARGE SCALE GENOMIC DNA]</scope>
    <source>
        <strain evidence="2 3">LMG 3458</strain>
    </source>
</reference>
<feature type="coiled-coil region" evidence="1">
    <location>
        <begin position="21"/>
        <end position="55"/>
    </location>
</feature>
<evidence type="ECO:0000256" key="1">
    <source>
        <dbReference type="SAM" id="Coils"/>
    </source>
</evidence>
<keyword evidence="1" id="KW-0175">Coiled coil</keyword>
<evidence type="ECO:0000313" key="3">
    <source>
        <dbReference type="Proteomes" id="UP000494111"/>
    </source>
</evidence>
<dbReference type="EMBL" id="CADIJO010000007">
    <property type="protein sequence ID" value="CAB3697543.1"/>
    <property type="molecule type" value="Genomic_DNA"/>
</dbReference>
<name>A0A6S7A1U4_9BURK</name>
<sequence>MNQPLNRALAGVLRSAESLTINRLAAEVSALKHERDALKRENAALSAELDDAAAMTEEYLDQLQFSMDANMRKRAHLKKLTDALAQHRRPWWQKFLDLFQEPMPW</sequence>
<gene>
    <name evidence="2" type="ORF">LMG3458_02469</name>
</gene>
<dbReference type="Proteomes" id="UP000494111">
    <property type="component" value="Unassembled WGS sequence"/>
</dbReference>
<dbReference type="AlphaFoldDB" id="A0A6S7A1U4"/>
<organism evidence="2 3">
    <name type="scientific">Achromobacter deleyi</name>
    <dbReference type="NCBI Taxonomy" id="1353891"/>
    <lineage>
        <taxon>Bacteria</taxon>
        <taxon>Pseudomonadati</taxon>
        <taxon>Pseudomonadota</taxon>
        <taxon>Betaproteobacteria</taxon>
        <taxon>Burkholderiales</taxon>
        <taxon>Alcaligenaceae</taxon>
        <taxon>Achromobacter</taxon>
    </lineage>
</organism>
<proteinExistence type="predicted"/>
<protein>
    <submittedName>
        <fullName evidence="2">Uncharacterized protein</fullName>
    </submittedName>
</protein>
<dbReference type="RefSeq" id="WP_175216422.1">
    <property type="nucleotide sequence ID" value="NZ_CADIJO010000007.1"/>
</dbReference>
<evidence type="ECO:0000313" key="2">
    <source>
        <dbReference type="EMBL" id="CAB3697543.1"/>
    </source>
</evidence>